<dbReference type="EMBL" id="JAVEPI010000005">
    <property type="protein sequence ID" value="KAK1441719.1"/>
    <property type="molecule type" value="Genomic_DNA"/>
</dbReference>
<dbReference type="AlphaFoldDB" id="A0AAD8LGE7"/>
<comment type="subcellular location">
    <subcellularLocation>
        <location evidence="2">Chromosome</location>
    </subcellularLocation>
    <subcellularLocation>
        <location evidence="1">Nucleus</location>
    </subcellularLocation>
</comment>
<evidence type="ECO:0000256" key="4">
    <source>
        <dbReference type="ARBA" id="ARBA00022454"/>
    </source>
</evidence>
<evidence type="ECO:0000259" key="14">
    <source>
        <dbReference type="Pfam" id="PF13476"/>
    </source>
</evidence>
<dbReference type="GO" id="GO:0016887">
    <property type="term" value="F:ATP hydrolysis activity"/>
    <property type="evidence" value="ECO:0007669"/>
    <property type="project" value="InterPro"/>
</dbReference>
<dbReference type="Pfam" id="PF13476">
    <property type="entry name" value="AAA_23"/>
    <property type="match status" value="1"/>
</dbReference>
<evidence type="ECO:0000256" key="10">
    <source>
        <dbReference type="ARBA" id="ARBA00023204"/>
    </source>
</evidence>
<sequence>MEEADGPAEKPKKAGESSTPQISLPEEFSNSVGKVIRITLINFLNHANLVVNCSANLNMIFGLNGQGKSAIVQGLALCFGGYGHSVGRDASLKQYIKDYHLRDGPPYAKIEVLMSNDGEGGYNQEEFGNIITLSRVIKKSMQHSGSSVFTLGGTKGRGKHASKKELHRYLRHIRLNIGNPTTYMDQESCKSFFFQSNPAHIYRYYAAAAGLVEMEENINTEKKNLEDCKAELKLRKSVLAPDREKLNDLAKQIRLFEEKLHEWKSAKEMYKLSLYKADKDKYDSLKEAQETHSLSNPKEEIRKLKESIRLYTSEHDEMKAEIDKHSGSTLKLKESITSIVDKISTLDESINDTKSKISAKKASISHIETAMDKLKEEWEASAAEPPEADKERMEQELEKCHKEYAKIDSEHQNETSVISHIESTISEIEMQLKDAKADLEEQKSENSVMSSEGTSPRKKAAMRRDTLYRYDVEAVRKEISRKKSDDLFFHNPIGPIGDYLFVTRDVPSWRVLGVVEYHLRHMLSTWLVATERDRKELEAILLRHECGKNHIKIMKTNAFSREDITARTQKLTEKKGKSSIYDYFSTVEMPPILLYVLEGSCGISRAFVCNDDYELNKVLTDDSLDVGVAYSLTNMNSGRKINGSIHIMPCYEKHPFAYEHVRLANYHSGDYSSELKERQDSGKEREKSLLAMIDSLNSELEECNKALAEHRNKLSNIVKDKTSIIRKRTRLEADLKEEIDTLITTEESVSRRNYRESMERIQSDYKKQLKELSKELLELEKEVESLESQKKALEGDQLGTNDELKAVIKEVSSRRVEMQKIQQRIQSQKSQIKNLEKNIRDHQQKQIDYEKELETLEKKVKVHQEELVTEGIDFTGELPTKPPETYLKILNLSKDVLQRIVNDSRNIESHLDTLREKHAAAECALEEKERRLRETTENYQTQKKNYMKRCQRFEDCRTRIEKKAKKTFRQTLDAVTGYDGNLIFNDVAKTLDIQVHNKQQSYSRVHVATDLKTLSGGEQSSIQLSMLQSLASMSYSPVHMFDEVDVYMDESVRVKNIEALVEFAAKNRNRQFFLVTPHSELAKHIKDLYPDITRIFNVARDG</sequence>
<dbReference type="PANTHER" id="PTHR19306">
    <property type="entry name" value="STRUCTURAL MAINTENANCE OF CHROMOSOMES 5,6 SMC5, SMC6"/>
    <property type="match status" value="1"/>
</dbReference>
<comment type="caution">
    <text evidence="15">The sequence shown here is derived from an EMBL/GenBank/DDBJ whole genome shotgun (WGS) entry which is preliminary data.</text>
</comment>
<organism evidence="15 16">
    <name type="scientific">Babesia gibsoni</name>
    <dbReference type="NCBI Taxonomy" id="33632"/>
    <lineage>
        <taxon>Eukaryota</taxon>
        <taxon>Sar</taxon>
        <taxon>Alveolata</taxon>
        <taxon>Apicomplexa</taxon>
        <taxon>Aconoidasida</taxon>
        <taxon>Piroplasmida</taxon>
        <taxon>Babesiidae</taxon>
        <taxon>Babesia</taxon>
    </lineage>
</organism>
<evidence type="ECO:0000256" key="5">
    <source>
        <dbReference type="ARBA" id="ARBA00022741"/>
    </source>
</evidence>
<dbReference type="SUPFAM" id="SSF52540">
    <property type="entry name" value="P-loop containing nucleoside triphosphate hydrolases"/>
    <property type="match status" value="1"/>
</dbReference>
<evidence type="ECO:0000256" key="11">
    <source>
        <dbReference type="ARBA" id="ARBA00023242"/>
    </source>
</evidence>
<dbReference type="GO" id="GO:0003684">
    <property type="term" value="F:damaged DNA binding"/>
    <property type="evidence" value="ECO:0007669"/>
    <property type="project" value="TreeGrafter"/>
</dbReference>
<feature type="region of interest" description="Disordered" evidence="13">
    <location>
        <begin position="438"/>
        <end position="460"/>
    </location>
</feature>
<keyword evidence="5" id="KW-0547">Nucleotide-binding</keyword>
<dbReference type="GO" id="GO:0000724">
    <property type="term" value="P:double-strand break repair via homologous recombination"/>
    <property type="evidence" value="ECO:0007669"/>
    <property type="project" value="TreeGrafter"/>
</dbReference>
<accession>A0AAD8LGE7</accession>
<keyword evidence="11" id="KW-0539">Nucleus</keyword>
<feature type="domain" description="Rad50/SbcC-type AAA" evidence="14">
    <location>
        <begin position="37"/>
        <end position="311"/>
    </location>
</feature>
<evidence type="ECO:0000256" key="3">
    <source>
        <dbReference type="ARBA" id="ARBA00006793"/>
    </source>
</evidence>
<gene>
    <name evidence="15" type="ORF">BgAZ_500510</name>
</gene>
<feature type="region of interest" description="Disordered" evidence="13">
    <location>
        <begin position="1"/>
        <end position="24"/>
    </location>
</feature>
<evidence type="ECO:0000256" key="2">
    <source>
        <dbReference type="ARBA" id="ARBA00004286"/>
    </source>
</evidence>
<evidence type="ECO:0000256" key="13">
    <source>
        <dbReference type="SAM" id="MobiDB-lite"/>
    </source>
</evidence>
<keyword evidence="16" id="KW-1185">Reference proteome</keyword>
<dbReference type="Gene3D" id="3.40.50.300">
    <property type="entry name" value="P-loop containing nucleotide triphosphate hydrolases"/>
    <property type="match status" value="2"/>
</dbReference>
<dbReference type="PANTHER" id="PTHR19306:SF6">
    <property type="entry name" value="STRUCTURAL MAINTENANCE OF CHROMOSOMES PROTEIN 6"/>
    <property type="match status" value="1"/>
</dbReference>
<comment type="similarity">
    <text evidence="3">Belongs to the SMC family. SMC6 subfamily.</text>
</comment>
<protein>
    <recommendedName>
        <fullName evidence="14">Rad50/SbcC-type AAA domain-containing protein</fullName>
    </recommendedName>
</protein>
<evidence type="ECO:0000256" key="1">
    <source>
        <dbReference type="ARBA" id="ARBA00004123"/>
    </source>
</evidence>
<evidence type="ECO:0000256" key="12">
    <source>
        <dbReference type="SAM" id="Coils"/>
    </source>
</evidence>
<evidence type="ECO:0000313" key="16">
    <source>
        <dbReference type="Proteomes" id="UP001230268"/>
    </source>
</evidence>
<keyword evidence="9" id="KW-0233">DNA recombination</keyword>
<feature type="compositionally biased region" description="Polar residues" evidence="13">
    <location>
        <begin position="445"/>
        <end position="454"/>
    </location>
</feature>
<dbReference type="SUPFAM" id="SSF57997">
    <property type="entry name" value="Tropomyosin"/>
    <property type="match status" value="1"/>
</dbReference>
<evidence type="ECO:0000313" key="15">
    <source>
        <dbReference type="EMBL" id="KAK1441719.1"/>
    </source>
</evidence>
<evidence type="ECO:0000256" key="7">
    <source>
        <dbReference type="ARBA" id="ARBA00022840"/>
    </source>
</evidence>
<evidence type="ECO:0000256" key="9">
    <source>
        <dbReference type="ARBA" id="ARBA00023172"/>
    </source>
</evidence>
<keyword evidence="4" id="KW-0158">Chromosome</keyword>
<keyword evidence="7" id="KW-0067">ATP-binding</keyword>
<dbReference type="GO" id="GO:0005634">
    <property type="term" value="C:nucleus"/>
    <property type="evidence" value="ECO:0007669"/>
    <property type="project" value="UniProtKB-SubCell"/>
</dbReference>
<keyword evidence="8 12" id="KW-0175">Coiled coil</keyword>
<dbReference type="GO" id="GO:0035861">
    <property type="term" value="C:site of double-strand break"/>
    <property type="evidence" value="ECO:0007669"/>
    <property type="project" value="TreeGrafter"/>
</dbReference>
<proteinExistence type="inferred from homology"/>
<keyword evidence="6" id="KW-0227">DNA damage</keyword>
<feature type="coiled-coil region" evidence="12">
    <location>
        <begin position="751"/>
        <end position="866"/>
    </location>
</feature>
<evidence type="ECO:0000256" key="6">
    <source>
        <dbReference type="ARBA" id="ARBA00022763"/>
    </source>
</evidence>
<dbReference type="GO" id="GO:0030915">
    <property type="term" value="C:Smc5-Smc6 complex"/>
    <property type="evidence" value="ECO:0007669"/>
    <property type="project" value="TreeGrafter"/>
</dbReference>
<feature type="coiled-coil region" evidence="12">
    <location>
        <begin position="911"/>
        <end position="945"/>
    </location>
</feature>
<keyword evidence="10" id="KW-0234">DNA repair</keyword>
<dbReference type="InterPro" id="IPR038729">
    <property type="entry name" value="Rad50/SbcC_AAA"/>
</dbReference>
<evidence type="ECO:0000256" key="8">
    <source>
        <dbReference type="ARBA" id="ARBA00023054"/>
    </source>
</evidence>
<dbReference type="GO" id="GO:0003697">
    <property type="term" value="F:single-stranded DNA binding"/>
    <property type="evidence" value="ECO:0007669"/>
    <property type="project" value="TreeGrafter"/>
</dbReference>
<feature type="coiled-coil region" evidence="12">
    <location>
        <begin position="211"/>
        <end position="266"/>
    </location>
</feature>
<name>A0AAD8LGE7_BABGI</name>
<dbReference type="InterPro" id="IPR027417">
    <property type="entry name" value="P-loop_NTPase"/>
</dbReference>
<feature type="coiled-coil region" evidence="12">
    <location>
        <begin position="693"/>
        <end position="720"/>
    </location>
</feature>
<dbReference type="GO" id="GO:0005524">
    <property type="term" value="F:ATP binding"/>
    <property type="evidence" value="ECO:0007669"/>
    <property type="project" value="UniProtKB-KW"/>
</dbReference>
<reference evidence="15" key="1">
    <citation type="submission" date="2023-08" db="EMBL/GenBank/DDBJ databases">
        <title>Draft sequence of the Babesia gibsoni genome.</title>
        <authorList>
            <person name="Yamagishi J.Y."/>
            <person name="Xuan X.X."/>
        </authorList>
    </citation>
    <scope>NUCLEOTIDE SEQUENCE</scope>
    <source>
        <strain evidence="15">Azabu</strain>
    </source>
</reference>
<dbReference type="Proteomes" id="UP001230268">
    <property type="component" value="Unassembled WGS sequence"/>
</dbReference>